<dbReference type="EMBL" id="LWDE02000320">
    <property type="protein sequence ID" value="KAE8248862.1"/>
    <property type="molecule type" value="Genomic_DNA"/>
</dbReference>
<organism evidence="1 2">
    <name type="scientific">Tilletia controversa</name>
    <name type="common">dwarf bunt fungus</name>
    <dbReference type="NCBI Taxonomy" id="13291"/>
    <lineage>
        <taxon>Eukaryota</taxon>
        <taxon>Fungi</taxon>
        <taxon>Dikarya</taxon>
        <taxon>Basidiomycota</taxon>
        <taxon>Ustilaginomycotina</taxon>
        <taxon>Exobasidiomycetes</taxon>
        <taxon>Tilletiales</taxon>
        <taxon>Tilletiaceae</taxon>
        <taxon>Tilletia</taxon>
    </lineage>
</organism>
<comment type="caution">
    <text evidence="1">The sequence shown here is derived from an EMBL/GenBank/DDBJ whole genome shotgun (WGS) entry which is preliminary data.</text>
</comment>
<reference evidence="1" key="1">
    <citation type="submission" date="2016-04" db="EMBL/GenBank/DDBJ databases">
        <authorList>
            <person name="Nguyen H.D."/>
            <person name="Samba Siva P."/>
            <person name="Cullis J."/>
            <person name="Levesque C.A."/>
            <person name="Hambleton S."/>
        </authorList>
    </citation>
    <scope>NUCLEOTIDE SEQUENCE</scope>
    <source>
        <strain evidence="1">DAOMC 236426</strain>
    </source>
</reference>
<keyword evidence="2" id="KW-1185">Reference proteome</keyword>
<gene>
    <name evidence="1" type="ORF">A4X06_0g3488</name>
</gene>
<evidence type="ECO:0000313" key="2">
    <source>
        <dbReference type="Proteomes" id="UP000077684"/>
    </source>
</evidence>
<feature type="non-terminal residue" evidence="1">
    <location>
        <position position="1"/>
    </location>
</feature>
<protein>
    <submittedName>
        <fullName evidence="1">Uncharacterized protein</fullName>
    </submittedName>
</protein>
<sequence>GVSRSRGPGVRSTPGPSAPILTAAIAEDIGRQLVTAGDRFKPDHIEIEKVDFKAALATSQHLWDANIAIDVAWSVLPPPLLLSFTQADVDSLTLSAPTGHNNITLIGERK</sequence>
<proteinExistence type="predicted"/>
<dbReference type="AlphaFoldDB" id="A0A8X7MUE6"/>
<dbReference type="Proteomes" id="UP000077684">
    <property type="component" value="Unassembled WGS sequence"/>
</dbReference>
<evidence type="ECO:0000313" key="1">
    <source>
        <dbReference type="EMBL" id="KAE8248862.1"/>
    </source>
</evidence>
<name>A0A8X7MUE6_9BASI</name>
<reference evidence="1" key="2">
    <citation type="journal article" date="2019" name="IMA Fungus">
        <title>Genome sequencing and comparison of five Tilletia species to identify candidate genes for the detection of regulated species infecting wheat.</title>
        <authorList>
            <person name="Nguyen H.D.T."/>
            <person name="Sultana T."/>
            <person name="Kesanakurti P."/>
            <person name="Hambleton S."/>
        </authorList>
    </citation>
    <scope>NUCLEOTIDE SEQUENCE</scope>
    <source>
        <strain evidence="1">DAOMC 236426</strain>
    </source>
</reference>
<accession>A0A8X7MUE6</accession>